<proteinExistence type="predicted"/>
<feature type="compositionally biased region" description="Basic and acidic residues" evidence="1">
    <location>
        <begin position="43"/>
        <end position="80"/>
    </location>
</feature>
<comment type="caution">
    <text evidence="2">The sequence shown here is derived from an EMBL/GenBank/DDBJ whole genome shotgun (WGS) entry which is preliminary data.</text>
</comment>
<gene>
    <name evidence="2" type="ORF">PCOR1329_LOCUS72005</name>
</gene>
<organism evidence="2 3">
    <name type="scientific">Prorocentrum cordatum</name>
    <dbReference type="NCBI Taxonomy" id="2364126"/>
    <lineage>
        <taxon>Eukaryota</taxon>
        <taxon>Sar</taxon>
        <taxon>Alveolata</taxon>
        <taxon>Dinophyceae</taxon>
        <taxon>Prorocentrales</taxon>
        <taxon>Prorocentraceae</taxon>
        <taxon>Prorocentrum</taxon>
    </lineage>
</organism>
<evidence type="ECO:0000313" key="2">
    <source>
        <dbReference type="EMBL" id="CAK0892304.1"/>
    </source>
</evidence>
<feature type="region of interest" description="Disordered" evidence="1">
    <location>
        <begin position="1"/>
        <end position="80"/>
    </location>
</feature>
<feature type="compositionally biased region" description="Gly residues" evidence="1">
    <location>
        <begin position="1"/>
        <end position="10"/>
    </location>
</feature>
<dbReference type="EMBL" id="CAUYUJ010019594">
    <property type="protein sequence ID" value="CAK0892304.1"/>
    <property type="molecule type" value="Genomic_DNA"/>
</dbReference>
<protein>
    <submittedName>
        <fullName evidence="2">Uncharacterized protein</fullName>
    </submittedName>
</protein>
<keyword evidence="3" id="KW-1185">Reference proteome</keyword>
<evidence type="ECO:0000256" key="1">
    <source>
        <dbReference type="SAM" id="MobiDB-lite"/>
    </source>
</evidence>
<reference evidence="2" key="1">
    <citation type="submission" date="2023-10" db="EMBL/GenBank/DDBJ databases">
        <authorList>
            <person name="Chen Y."/>
            <person name="Shah S."/>
            <person name="Dougan E. K."/>
            <person name="Thang M."/>
            <person name="Chan C."/>
        </authorList>
    </citation>
    <scope>NUCLEOTIDE SEQUENCE [LARGE SCALE GENOMIC DNA]</scope>
</reference>
<dbReference type="Proteomes" id="UP001189429">
    <property type="component" value="Unassembled WGS sequence"/>
</dbReference>
<feature type="region of interest" description="Disordered" evidence="1">
    <location>
        <begin position="245"/>
        <end position="294"/>
    </location>
</feature>
<evidence type="ECO:0000313" key="3">
    <source>
        <dbReference type="Proteomes" id="UP001189429"/>
    </source>
</evidence>
<name>A0ABN9WZC1_9DINO</name>
<sequence>MSGEGAGGRGAAAAGSEREGSEGAEEAEDSAREKPEDDEAAEREELAAAKEAERHGPEGAKEAERPGTRSPTRSELKVPDSRASFSFLDAQDAYQSLPSTAPTGADRMGTRLWAGLELPEIETRTREMAVELLQPTVQRVTGLEAEFADLARDLKGISIAVDEHWRTRSLVELQNETLTAFRAEMARWDMLRMEQEGTVKTSLAAFRKEVDDLRYRCTRIDSAMETCSRGATRNNQALEELQRTTDSLRSHLTESVDGVKRVSGPLPAHTGRRGEASPTPGALGSSRKGWLGRA</sequence>
<feature type="compositionally biased region" description="Basic and acidic residues" evidence="1">
    <location>
        <begin position="245"/>
        <end position="260"/>
    </location>
</feature>
<accession>A0ABN9WZC1</accession>